<dbReference type="HOGENOM" id="CLU_362809_0_0_7"/>
<name>D0LGA8_HALO1</name>
<dbReference type="eggNOG" id="COG1277">
    <property type="taxonomic scope" value="Bacteria"/>
</dbReference>
<dbReference type="AlphaFoldDB" id="D0LGA8"/>
<comment type="subcellular location">
    <subcellularLocation>
        <location evidence="1">Cell membrane</location>
        <topology evidence="1">Multi-pass membrane protein</topology>
    </subcellularLocation>
</comment>
<evidence type="ECO:0000259" key="7">
    <source>
        <dbReference type="Pfam" id="PF09822"/>
    </source>
</evidence>
<evidence type="ECO:0000256" key="1">
    <source>
        <dbReference type="ARBA" id="ARBA00004651"/>
    </source>
</evidence>
<dbReference type="RefSeq" id="WP_012830725.1">
    <property type="nucleotide sequence ID" value="NC_013440.1"/>
</dbReference>
<dbReference type="PANTHER" id="PTHR30294">
    <property type="entry name" value="MEMBRANE COMPONENT OF ABC TRANSPORTER YHHJ-RELATED"/>
    <property type="match status" value="1"/>
</dbReference>
<feature type="transmembrane region" description="Helical" evidence="6">
    <location>
        <begin position="65"/>
        <end position="84"/>
    </location>
</feature>
<feature type="transmembrane region" description="Helical" evidence="6">
    <location>
        <begin position="175"/>
        <end position="192"/>
    </location>
</feature>
<feature type="transmembrane region" description="Helical" evidence="6">
    <location>
        <begin position="231"/>
        <end position="254"/>
    </location>
</feature>
<dbReference type="Proteomes" id="UP000001880">
    <property type="component" value="Chromosome"/>
</dbReference>
<dbReference type="OrthoDB" id="9794512at2"/>
<dbReference type="InterPro" id="IPR019196">
    <property type="entry name" value="ABC_transp_unknown"/>
</dbReference>
<keyword evidence="5 6" id="KW-0472">Membrane</keyword>
<feature type="transmembrane region" description="Helical" evidence="6">
    <location>
        <begin position="21"/>
        <end position="45"/>
    </location>
</feature>
<gene>
    <name evidence="8" type="ordered locus">Hoch_5656</name>
</gene>
<reference evidence="8 9" key="1">
    <citation type="journal article" date="2010" name="Stand. Genomic Sci.">
        <title>Complete genome sequence of Haliangium ochraceum type strain (SMP-2).</title>
        <authorList>
            <consortium name="US DOE Joint Genome Institute (JGI-PGF)"/>
            <person name="Ivanova N."/>
            <person name="Daum C."/>
            <person name="Lang E."/>
            <person name="Abt B."/>
            <person name="Kopitz M."/>
            <person name="Saunders E."/>
            <person name="Lapidus A."/>
            <person name="Lucas S."/>
            <person name="Glavina Del Rio T."/>
            <person name="Nolan M."/>
            <person name="Tice H."/>
            <person name="Copeland A."/>
            <person name="Cheng J.F."/>
            <person name="Chen F."/>
            <person name="Bruce D."/>
            <person name="Goodwin L."/>
            <person name="Pitluck S."/>
            <person name="Mavromatis K."/>
            <person name="Pati A."/>
            <person name="Mikhailova N."/>
            <person name="Chen A."/>
            <person name="Palaniappan K."/>
            <person name="Land M."/>
            <person name="Hauser L."/>
            <person name="Chang Y.J."/>
            <person name="Jeffries C.D."/>
            <person name="Detter J.C."/>
            <person name="Brettin T."/>
            <person name="Rohde M."/>
            <person name="Goker M."/>
            <person name="Bristow J."/>
            <person name="Markowitz V."/>
            <person name="Eisen J.A."/>
            <person name="Hugenholtz P."/>
            <person name="Kyrpides N.C."/>
            <person name="Klenk H.P."/>
        </authorList>
    </citation>
    <scope>NUCLEOTIDE SEQUENCE [LARGE SCALE GENOMIC DNA]</scope>
    <source>
        <strain evidence="9">DSM 14365 / CIP 107738 / JCM 11303 / AJ 13395 / SMP-2</strain>
    </source>
</reference>
<keyword evidence="9" id="KW-1185">Reference proteome</keyword>
<feature type="transmembrane region" description="Helical" evidence="6">
    <location>
        <begin position="148"/>
        <end position="168"/>
    </location>
</feature>
<keyword evidence="4 6" id="KW-1133">Transmembrane helix</keyword>
<dbReference type="GO" id="GO:0005886">
    <property type="term" value="C:plasma membrane"/>
    <property type="evidence" value="ECO:0007669"/>
    <property type="project" value="UniProtKB-SubCell"/>
</dbReference>
<accession>D0LGA8</accession>
<dbReference type="STRING" id="502025.Hoch_5656"/>
<dbReference type="InterPro" id="IPR051449">
    <property type="entry name" value="ABC-2_transporter_component"/>
</dbReference>
<evidence type="ECO:0000256" key="5">
    <source>
        <dbReference type="ARBA" id="ARBA00023136"/>
    </source>
</evidence>
<keyword evidence="3 6" id="KW-0812">Transmembrane</keyword>
<dbReference type="GO" id="GO:0140359">
    <property type="term" value="F:ABC-type transporter activity"/>
    <property type="evidence" value="ECO:0007669"/>
    <property type="project" value="InterPro"/>
</dbReference>
<evidence type="ECO:0000313" key="8">
    <source>
        <dbReference type="EMBL" id="ACY18133.1"/>
    </source>
</evidence>
<evidence type="ECO:0000256" key="4">
    <source>
        <dbReference type="ARBA" id="ARBA00022989"/>
    </source>
</evidence>
<evidence type="ECO:0000256" key="6">
    <source>
        <dbReference type="SAM" id="Phobius"/>
    </source>
</evidence>
<feature type="transmembrane region" description="Helical" evidence="6">
    <location>
        <begin position="114"/>
        <end position="136"/>
    </location>
</feature>
<evidence type="ECO:0000256" key="2">
    <source>
        <dbReference type="ARBA" id="ARBA00022475"/>
    </source>
</evidence>
<keyword evidence="2" id="KW-1003">Cell membrane</keyword>
<dbReference type="Pfam" id="PF09822">
    <property type="entry name" value="ABC_transp_aux"/>
    <property type="match status" value="1"/>
</dbReference>
<evidence type="ECO:0000313" key="9">
    <source>
        <dbReference type="Proteomes" id="UP000001880"/>
    </source>
</evidence>
<sequence>MSQAVTLVARRELGVYLHTPIAYVAGVLFLVLQGFSFWALVAVLADPARPAPLGAVMHRHFGGTFLYWTVLLAYVAMLSMRLIAEDRRQGTWEMLCTAPVSLESVLVGKWLGGLVFYLCLWLPTVLYPLLIALYAPPGASPDIGPICAAYLGVLLTGAAMLAVGVAASAATDNQIVAAAATFALLMLLLLAGQTRELIPVWMSENPRAAAVLAHLDMRGHMDAMARGSVSAAAVVFYVSLAAVALGAAQSLAVAGRRARAERVRRACACALLLLLAIGLNLVAARHPLVWDLSAAGTGSLEPHTRALLAELDDGEPVEVVLVSAGLELFAEVQEQVDIAIGQMALYQPLLRVRRIDPALAPEQVDSLAASLALPPDDIAEAGAVIVQRGQRRRAVTLLDMAGFSLDDGGAAALSELRVEQAVAAAIAALSDSEPLRICASRGHGELAFAPPQAGAPASADEPAAAERADAGFDWRGLAELLTREGARVDTVDELAGGVPARCRVLVIAGPTRPLAAAEARAVADYLAGGGRLLVALSARIDLELAGETAGEGGRVRARMPASGLELLLAEYGIRAPQAVVLDPAAAVAGPAQWLAGDGYGDHPVSASFGGRRFTLWLTPRALLLGEPGRAGSSAEVLVQSSAQGWAETDLAALSYGSARRDPDDPAGPVAVAVAAEDPRGARLVVVGSAVSLSDASAGRGANALLASAALRWLSGRDAALVAAIGAETPERLRLLMSPAQVQQVFAICVLGLPGALAALGAALAWWRRRE</sequence>
<dbReference type="KEGG" id="hoh:Hoch_5656"/>
<protein>
    <submittedName>
        <fullName evidence="8">ABC-type uncharacterized transport system</fullName>
    </submittedName>
</protein>
<dbReference type="eggNOG" id="COG3225">
    <property type="taxonomic scope" value="Bacteria"/>
</dbReference>
<feature type="transmembrane region" description="Helical" evidence="6">
    <location>
        <begin position="744"/>
        <end position="766"/>
    </location>
</feature>
<organism evidence="8 9">
    <name type="scientific">Haliangium ochraceum (strain DSM 14365 / JCM 11303 / SMP-2)</name>
    <dbReference type="NCBI Taxonomy" id="502025"/>
    <lineage>
        <taxon>Bacteria</taxon>
        <taxon>Pseudomonadati</taxon>
        <taxon>Myxococcota</taxon>
        <taxon>Polyangia</taxon>
        <taxon>Haliangiales</taxon>
        <taxon>Kofleriaceae</taxon>
        <taxon>Haliangium</taxon>
    </lineage>
</organism>
<dbReference type="EMBL" id="CP001804">
    <property type="protein sequence ID" value="ACY18133.1"/>
    <property type="molecule type" value="Genomic_DNA"/>
</dbReference>
<feature type="domain" description="ABC-type uncharacterised transport system" evidence="7">
    <location>
        <begin position="436"/>
        <end position="676"/>
    </location>
</feature>
<proteinExistence type="predicted"/>
<dbReference type="PANTHER" id="PTHR30294:SF29">
    <property type="entry name" value="MULTIDRUG ABC TRANSPORTER PERMEASE YBHS-RELATED"/>
    <property type="match status" value="1"/>
</dbReference>
<feature type="transmembrane region" description="Helical" evidence="6">
    <location>
        <begin position="266"/>
        <end position="284"/>
    </location>
</feature>
<dbReference type="Pfam" id="PF12679">
    <property type="entry name" value="ABC2_membrane_2"/>
    <property type="match status" value="1"/>
</dbReference>
<evidence type="ECO:0000256" key="3">
    <source>
        <dbReference type="ARBA" id="ARBA00022692"/>
    </source>
</evidence>